<keyword evidence="8" id="KW-1185">Reference proteome</keyword>
<comment type="similarity">
    <text evidence="1 4">Belongs to the D-isomer specific 2-hydroxyacid dehydrogenase family.</text>
</comment>
<dbReference type="InterPro" id="IPR029753">
    <property type="entry name" value="D-isomer_DH_CS"/>
</dbReference>
<proteinExistence type="inferred from homology"/>
<dbReference type="InterPro" id="IPR006139">
    <property type="entry name" value="D-isomer_2_OHA_DH_cat_dom"/>
</dbReference>
<feature type="domain" description="D-isomer specific 2-hydroxyacid dehydrogenase NAD-binding" evidence="6">
    <location>
        <begin position="113"/>
        <end position="283"/>
    </location>
</feature>
<evidence type="ECO:0000256" key="4">
    <source>
        <dbReference type="RuleBase" id="RU003719"/>
    </source>
</evidence>
<dbReference type="EMBL" id="JAYKOT010000003">
    <property type="protein sequence ID" value="MEB3428964.1"/>
    <property type="molecule type" value="Genomic_DNA"/>
</dbReference>
<dbReference type="PROSITE" id="PS00670">
    <property type="entry name" value="D_2_HYDROXYACID_DH_2"/>
    <property type="match status" value="1"/>
</dbReference>
<organism evidence="7 8">
    <name type="scientific">Citroniella saccharovorans</name>
    <dbReference type="NCBI Taxonomy" id="2053367"/>
    <lineage>
        <taxon>Bacteria</taxon>
        <taxon>Bacillati</taxon>
        <taxon>Bacillota</taxon>
        <taxon>Tissierellia</taxon>
        <taxon>Tissierellales</taxon>
        <taxon>Peptoniphilaceae</taxon>
        <taxon>Citroniella</taxon>
    </lineage>
</organism>
<dbReference type="PROSITE" id="PS00671">
    <property type="entry name" value="D_2_HYDROXYACID_DH_3"/>
    <property type="match status" value="1"/>
</dbReference>
<dbReference type="GO" id="GO:0051287">
    <property type="term" value="F:NAD binding"/>
    <property type="evidence" value="ECO:0007669"/>
    <property type="project" value="InterPro"/>
</dbReference>
<comment type="caution">
    <text evidence="7">The sequence shown here is derived from an EMBL/GenBank/DDBJ whole genome shotgun (WGS) entry which is preliminary data.</text>
</comment>
<evidence type="ECO:0000259" key="5">
    <source>
        <dbReference type="Pfam" id="PF00389"/>
    </source>
</evidence>
<evidence type="ECO:0000256" key="1">
    <source>
        <dbReference type="ARBA" id="ARBA00005854"/>
    </source>
</evidence>
<dbReference type="RefSeq" id="WP_324619045.1">
    <property type="nucleotide sequence ID" value="NZ_JAYKOT010000003.1"/>
</dbReference>
<dbReference type="GO" id="GO:0016616">
    <property type="term" value="F:oxidoreductase activity, acting on the CH-OH group of donors, NAD or NADP as acceptor"/>
    <property type="evidence" value="ECO:0007669"/>
    <property type="project" value="InterPro"/>
</dbReference>
<dbReference type="Proteomes" id="UP001357733">
    <property type="component" value="Unassembled WGS sequence"/>
</dbReference>
<dbReference type="FunFam" id="3.40.50.720:FF:000203">
    <property type="entry name" value="D-3-phosphoglycerate dehydrogenase (SerA)"/>
    <property type="match status" value="1"/>
</dbReference>
<dbReference type="SUPFAM" id="SSF51735">
    <property type="entry name" value="NAD(P)-binding Rossmann-fold domains"/>
    <property type="match status" value="1"/>
</dbReference>
<evidence type="ECO:0000256" key="2">
    <source>
        <dbReference type="ARBA" id="ARBA00023002"/>
    </source>
</evidence>
<dbReference type="SUPFAM" id="SSF52283">
    <property type="entry name" value="Formate/glycerate dehydrogenase catalytic domain-like"/>
    <property type="match status" value="1"/>
</dbReference>
<sequence>MKVSLLEPLNISKEKIIEFSEKLADLDVEFEYFSKIAQSSDELQERVLDSDIAIIANHPFRKEAFSNSKNLKLIAVAFTGLDHVDVNFAKENGVEVVNAGGYANNSVAELSIGLTLDLFRKISFQDRTIRKAGRGSIGREIKGKTVGIVGTGAIGTRCAELYKAFGANVIGYNRSEKEDFKKIGEYRSWEEVFKKSDIISLHLPLTEETENIVSSKEFSLMKPSSIIINVSRGKVIDTNALYNALKEGSIAGCGLDVFEKEPPLDKDYKLFELENVILSPHIGYFTEEAMDKRADIIFNKVLDFIKSHNN</sequence>
<evidence type="ECO:0000313" key="7">
    <source>
        <dbReference type="EMBL" id="MEB3428964.1"/>
    </source>
</evidence>
<dbReference type="InterPro" id="IPR050418">
    <property type="entry name" value="D-iso_2-hydroxyacid_DH_PdxB"/>
</dbReference>
<protein>
    <submittedName>
        <fullName evidence="7">NAD(P)-dependent oxidoreductase</fullName>
    </submittedName>
</protein>
<dbReference type="Pfam" id="PF00389">
    <property type="entry name" value="2-Hacid_dh"/>
    <property type="match status" value="1"/>
</dbReference>
<keyword evidence="2 4" id="KW-0560">Oxidoreductase</keyword>
<evidence type="ECO:0000313" key="8">
    <source>
        <dbReference type="Proteomes" id="UP001357733"/>
    </source>
</evidence>
<evidence type="ECO:0000256" key="3">
    <source>
        <dbReference type="ARBA" id="ARBA00023027"/>
    </source>
</evidence>
<feature type="domain" description="D-isomer specific 2-hydroxyacid dehydrogenase catalytic" evidence="5">
    <location>
        <begin position="13"/>
        <end position="308"/>
    </location>
</feature>
<dbReference type="Pfam" id="PF02826">
    <property type="entry name" value="2-Hacid_dh_C"/>
    <property type="match status" value="1"/>
</dbReference>
<keyword evidence="3" id="KW-0520">NAD</keyword>
<dbReference type="PANTHER" id="PTHR43761:SF1">
    <property type="entry name" value="D-ISOMER SPECIFIC 2-HYDROXYACID DEHYDROGENASE CATALYTIC DOMAIN-CONTAINING PROTEIN-RELATED"/>
    <property type="match status" value="1"/>
</dbReference>
<dbReference type="InterPro" id="IPR006140">
    <property type="entry name" value="D-isomer_DH_NAD-bd"/>
</dbReference>
<reference evidence="7 8" key="1">
    <citation type="submission" date="2024-01" db="EMBL/GenBank/DDBJ databases">
        <title>Complete genome sequence of Citroniella saccharovorans strain M6.X9, isolated from human fecal sample.</title>
        <authorList>
            <person name="Cheng G."/>
            <person name="Westerholm M."/>
            <person name="Schnurer A."/>
        </authorList>
    </citation>
    <scope>NUCLEOTIDE SEQUENCE [LARGE SCALE GENOMIC DNA]</scope>
    <source>
        <strain evidence="7 8">DSM 29873</strain>
    </source>
</reference>
<name>A0AAW9MTN4_9FIRM</name>
<accession>A0AAW9MTN4</accession>
<dbReference type="Gene3D" id="3.40.50.720">
    <property type="entry name" value="NAD(P)-binding Rossmann-like Domain"/>
    <property type="match status" value="2"/>
</dbReference>
<evidence type="ECO:0000259" key="6">
    <source>
        <dbReference type="Pfam" id="PF02826"/>
    </source>
</evidence>
<dbReference type="AlphaFoldDB" id="A0AAW9MTN4"/>
<dbReference type="PROSITE" id="PS00065">
    <property type="entry name" value="D_2_HYDROXYACID_DH_1"/>
    <property type="match status" value="1"/>
</dbReference>
<dbReference type="PANTHER" id="PTHR43761">
    <property type="entry name" value="D-ISOMER SPECIFIC 2-HYDROXYACID DEHYDROGENASE FAMILY PROTEIN (AFU_ORTHOLOGUE AFUA_1G13630)"/>
    <property type="match status" value="1"/>
</dbReference>
<dbReference type="InterPro" id="IPR036291">
    <property type="entry name" value="NAD(P)-bd_dom_sf"/>
</dbReference>
<gene>
    <name evidence="7" type="ORF">VLK81_02805</name>
</gene>
<dbReference type="InterPro" id="IPR029752">
    <property type="entry name" value="D-isomer_DH_CS1"/>
</dbReference>